<dbReference type="EMBL" id="JAHIBW010000030">
    <property type="protein sequence ID" value="KAG7295643.1"/>
    <property type="molecule type" value="Genomic_DNA"/>
</dbReference>
<evidence type="ECO:0000256" key="1">
    <source>
        <dbReference type="ARBA" id="ARBA00004141"/>
    </source>
</evidence>
<comment type="similarity">
    <text evidence="2">Belongs to the SID1 family.</text>
</comment>
<gene>
    <name evidence="10" type="ORF">JYU34_021921</name>
</gene>
<dbReference type="PANTHER" id="PTHR12185">
    <property type="entry name" value="SID1 TRANSMEMBRANE FAMILY MEMEBER"/>
    <property type="match status" value="1"/>
</dbReference>
<evidence type="ECO:0000256" key="6">
    <source>
        <dbReference type="ARBA" id="ARBA00023136"/>
    </source>
</evidence>
<dbReference type="InterPro" id="IPR025958">
    <property type="entry name" value="SID1_TM_fam"/>
</dbReference>
<feature type="transmembrane region" description="Helical" evidence="9">
    <location>
        <begin position="62"/>
        <end position="89"/>
    </location>
</feature>
<keyword evidence="4" id="KW-0732">Signal</keyword>
<protein>
    <recommendedName>
        <fullName evidence="12">SID1 transmembrane family member 1</fullName>
    </recommendedName>
</protein>
<dbReference type="PANTHER" id="PTHR12185:SF14">
    <property type="entry name" value="CHOLESTEROL UPTAKE PROTEIN 1"/>
    <property type="match status" value="1"/>
</dbReference>
<evidence type="ECO:0000256" key="3">
    <source>
        <dbReference type="ARBA" id="ARBA00022692"/>
    </source>
</evidence>
<organism evidence="10 11">
    <name type="scientific">Plutella xylostella</name>
    <name type="common">Diamondback moth</name>
    <name type="synonym">Plutella maculipennis</name>
    <dbReference type="NCBI Taxonomy" id="51655"/>
    <lineage>
        <taxon>Eukaryota</taxon>
        <taxon>Metazoa</taxon>
        <taxon>Ecdysozoa</taxon>
        <taxon>Arthropoda</taxon>
        <taxon>Hexapoda</taxon>
        <taxon>Insecta</taxon>
        <taxon>Pterygota</taxon>
        <taxon>Neoptera</taxon>
        <taxon>Endopterygota</taxon>
        <taxon>Lepidoptera</taxon>
        <taxon>Glossata</taxon>
        <taxon>Ditrysia</taxon>
        <taxon>Yponomeutoidea</taxon>
        <taxon>Plutellidae</taxon>
        <taxon>Plutella</taxon>
    </lineage>
</organism>
<comment type="caution">
    <text evidence="10">The sequence shown here is derived from an EMBL/GenBank/DDBJ whole genome shotgun (WGS) entry which is preliminary data.</text>
</comment>
<comment type="subcellular location">
    <subcellularLocation>
        <location evidence="1">Membrane</location>
        <topology evidence="1">Multi-pass membrane protein</topology>
    </subcellularLocation>
</comment>
<evidence type="ECO:0000256" key="2">
    <source>
        <dbReference type="ARBA" id="ARBA00006618"/>
    </source>
</evidence>
<feature type="transmembrane region" description="Helical" evidence="9">
    <location>
        <begin position="293"/>
        <end position="315"/>
    </location>
</feature>
<evidence type="ECO:0000313" key="11">
    <source>
        <dbReference type="Proteomes" id="UP000823941"/>
    </source>
</evidence>
<feature type="transmembrane region" description="Helical" evidence="9">
    <location>
        <begin position="457"/>
        <end position="478"/>
    </location>
</feature>
<keyword evidence="11" id="KW-1185">Reference proteome</keyword>
<keyword evidence="7" id="KW-0325">Glycoprotein</keyword>
<sequence length="610" mass="69361">MTRRPLASVETRPGNPPDSNIAASVSLSVFTSFWLCAALAWVMTRRPLVSVETHTGEPSVNVVVRCNIAASVSLSVFTSFWLCAALAWVMTRRPFVEPRPVEPSVNVVEGELTPAHDVEESNPGPRRRLPMDASVESTSRAHLVDNGTECSSSSDSESDYSTLEDVNTEKDIYRLPVRLCVANLARKRPRVLSARSQMYLWNVLTVAVFYTLPVIQLVITYQRLLNQSGNQDLCYFNFLCAHPLLVLSDFNHVYSNIGYILLGLLFLAVVWMRHRKHEAMSLSEKELGIPQHFGLLYAMGVALVSEGLLSAAYHVCPNSMNFQFDTSFMYVTGVLCMVKVYQSRHPDVNARAHATFGVLALIIFIGLVGVLNANLYFWVAFTVLHLTTCLVMTFQIYYMGRFKLDGLVIYRGARQLLTRPLSSLTPTYLGRCVLLLIANAANCSLAAYGVANHSRDFASHLLLVLMSNLFLYTLFYIVMKLLSGERIRWYRVFSHLLLVLMSNLFLYTLFYIVMKLLSGERIRWYSWVFIALTYSTWFTSSYFYLDQSTNWALTPAESRRSNRQCSLLQLYDSHDIWHFLSSIAMFFSFIMYLTIDDNLSDTPRNDIMVF</sequence>
<evidence type="ECO:0008006" key="12">
    <source>
        <dbReference type="Google" id="ProtNLM"/>
    </source>
</evidence>
<evidence type="ECO:0000256" key="8">
    <source>
        <dbReference type="SAM" id="MobiDB-lite"/>
    </source>
</evidence>
<keyword evidence="3 9" id="KW-0812">Transmembrane</keyword>
<feature type="transmembrane region" description="Helical" evidence="9">
    <location>
        <begin position="377"/>
        <end position="398"/>
    </location>
</feature>
<feature type="transmembrane region" description="Helical" evidence="9">
    <location>
        <begin position="198"/>
        <end position="219"/>
    </location>
</feature>
<feature type="region of interest" description="Disordered" evidence="8">
    <location>
        <begin position="111"/>
        <end position="161"/>
    </location>
</feature>
<feature type="transmembrane region" description="Helical" evidence="9">
    <location>
        <begin position="576"/>
        <end position="595"/>
    </location>
</feature>
<feature type="transmembrane region" description="Helical" evidence="9">
    <location>
        <begin position="490"/>
        <end position="512"/>
    </location>
</feature>
<evidence type="ECO:0000313" key="10">
    <source>
        <dbReference type="EMBL" id="KAG7295643.1"/>
    </source>
</evidence>
<evidence type="ECO:0000256" key="7">
    <source>
        <dbReference type="ARBA" id="ARBA00023180"/>
    </source>
</evidence>
<proteinExistence type="inferred from homology"/>
<keyword evidence="6 9" id="KW-0472">Membrane</keyword>
<feature type="transmembrane region" description="Helical" evidence="9">
    <location>
        <begin position="428"/>
        <end position="451"/>
    </location>
</feature>
<keyword evidence="5 9" id="KW-1133">Transmembrane helix</keyword>
<feature type="transmembrane region" description="Helical" evidence="9">
    <location>
        <begin position="253"/>
        <end position="272"/>
    </location>
</feature>
<evidence type="ECO:0000256" key="9">
    <source>
        <dbReference type="SAM" id="Phobius"/>
    </source>
</evidence>
<dbReference type="Proteomes" id="UP000823941">
    <property type="component" value="Chromosome 30"/>
</dbReference>
<dbReference type="Pfam" id="PF13965">
    <property type="entry name" value="SID-1_RNA_chan"/>
    <property type="match status" value="2"/>
</dbReference>
<feature type="compositionally biased region" description="Low complexity" evidence="8">
    <location>
        <begin position="151"/>
        <end position="161"/>
    </location>
</feature>
<evidence type="ECO:0000256" key="4">
    <source>
        <dbReference type="ARBA" id="ARBA00022729"/>
    </source>
</evidence>
<feature type="transmembrane region" description="Helical" evidence="9">
    <location>
        <begin position="21"/>
        <end position="42"/>
    </location>
</feature>
<name>A0ABQ7PVG1_PLUXY</name>
<feature type="transmembrane region" description="Helical" evidence="9">
    <location>
        <begin position="524"/>
        <end position="545"/>
    </location>
</feature>
<reference evidence="10 11" key="1">
    <citation type="submission" date="2021-06" db="EMBL/GenBank/DDBJ databases">
        <title>A haploid diamondback moth (Plutella xylostella L.) genome assembly resolves 31 chromosomes and identifies a diamide resistance mutation.</title>
        <authorList>
            <person name="Ward C.M."/>
            <person name="Perry K.D."/>
            <person name="Baker G."/>
            <person name="Powis K."/>
            <person name="Heckel D.G."/>
            <person name="Baxter S.W."/>
        </authorList>
    </citation>
    <scope>NUCLEOTIDE SEQUENCE [LARGE SCALE GENOMIC DNA]</scope>
    <source>
        <strain evidence="10 11">LV</strain>
        <tissue evidence="10">Single pupa</tissue>
    </source>
</reference>
<feature type="transmembrane region" description="Helical" evidence="9">
    <location>
        <begin position="353"/>
        <end position="371"/>
    </location>
</feature>
<accession>A0ABQ7PVG1</accession>
<evidence type="ECO:0000256" key="5">
    <source>
        <dbReference type="ARBA" id="ARBA00022989"/>
    </source>
</evidence>